<dbReference type="RefSeq" id="WP_263797131.1">
    <property type="nucleotide sequence ID" value="NZ_AP027141.1"/>
</dbReference>
<keyword evidence="2" id="KW-1185">Reference proteome</keyword>
<protein>
    <recommendedName>
        <fullName evidence="3">Cache domain-containing protein</fullName>
    </recommendedName>
</protein>
<dbReference type="EMBL" id="AP027141">
    <property type="protein sequence ID" value="BDV32210.1"/>
    <property type="molecule type" value="Genomic_DNA"/>
</dbReference>
<evidence type="ECO:0000313" key="2">
    <source>
        <dbReference type="Proteomes" id="UP001317779"/>
    </source>
</evidence>
<proteinExistence type="predicted"/>
<name>A0ABM8E389_9MICO</name>
<dbReference type="CDD" id="cd12913">
    <property type="entry name" value="PDC1_MCP_like"/>
    <property type="match status" value="1"/>
</dbReference>
<dbReference type="Gene3D" id="3.30.450.20">
    <property type="entry name" value="PAS domain"/>
    <property type="match status" value="1"/>
</dbReference>
<dbReference type="Proteomes" id="UP001317779">
    <property type="component" value="Chromosome"/>
</dbReference>
<evidence type="ECO:0008006" key="3">
    <source>
        <dbReference type="Google" id="ProtNLM"/>
    </source>
</evidence>
<dbReference type="Pfam" id="PF22673">
    <property type="entry name" value="MCP-like_PDC_1"/>
    <property type="match status" value="1"/>
</dbReference>
<organism evidence="1 2">
    <name type="scientific">Microbacterium terricola</name>
    <dbReference type="NCBI Taxonomy" id="344163"/>
    <lineage>
        <taxon>Bacteria</taxon>
        <taxon>Bacillati</taxon>
        <taxon>Actinomycetota</taxon>
        <taxon>Actinomycetes</taxon>
        <taxon>Micrococcales</taxon>
        <taxon>Microbacteriaceae</taxon>
        <taxon>Microbacterium</taxon>
    </lineage>
</organism>
<reference evidence="1 2" key="1">
    <citation type="submission" date="2022-12" db="EMBL/GenBank/DDBJ databases">
        <title>Microbacterium terricola strain KV-448 chromosome, complete genome.</title>
        <authorList>
            <person name="Oshima T."/>
            <person name="Moriya T."/>
            <person name="Bessho Y."/>
        </authorList>
    </citation>
    <scope>NUCLEOTIDE SEQUENCE [LARGE SCALE GENOMIC DNA]</scope>
    <source>
        <strain evidence="1 2">KV-448</strain>
    </source>
</reference>
<evidence type="ECO:0000313" key="1">
    <source>
        <dbReference type="EMBL" id="BDV32210.1"/>
    </source>
</evidence>
<gene>
    <name evidence="1" type="ORF">Microterr_28700</name>
</gene>
<accession>A0ABM8E389</accession>
<sequence length="249" mass="26280">MTAVTTRTPTEIADRVADTFDALFATIDGWRDLLEGRLAALDTLTAESVDGLVEEFAVPALHRDALITGAGFVATPGTLDDAEWHLAWWLGGQGALRRLATIDDPAHEQFRDYTALEWWRIPARTGARHLTGPYVDYVCTDDYAVTITTPVRVAGAMVGVVGTDALVDRLERELLPVLRSGRGEATIVNAGGRVVTSTDAHLEPGAILRRAGLPEALAALRAGADSAGLPDGGTALACGDSSLVLLIAA</sequence>